<sequence>MPSSTRSNKETQLLFSSDPASLERSIRKGIRSSSIDNNTCSSFDFRQPLSTQTPVSSTDTRSPPSTEDTLLPSTDIFNPTSIDTSVRTSIDTEPRDMVATLILVRDERGDLHDQEGHLRSAVHAQQYQKQQGKSTAILIRSCKLGTFNPQRNTFLIDRQQTLFVARFSSATVEPDTSLVDRESLTTIDRRHSSSIDRHLPSDVDRHFHPTSIDTLVRTWIDTEPRDMVASLILLRDEKGDLHDQEGHLRNAAGQRIDAQGAAIP</sequence>
<evidence type="ECO:0000313" key="3">
    <source>
        <dbReference type="Proteomes" id="UP000266723"/>
    </source>
</evidence>
<comment type="caution">
    <text evidence="2">The sequence shown here is derived from an EMBL/GenBank/DDBJ whole genome shotgun (WGS) entry which is preliminary data.</text>
</comment>
<feature type="region of interest" description="Disordered" evidence="1">
    <location>
        <begin position="1"/>
        <end position="78"/>
    </location>
</feature>
<protein>
    <submittedName>
        <fullName evidence="2">Uncharacterized protein</fullName>
    </submittedName>
</protein>
<evidence type="ECO:0000256" key="1">
    <source>
        <dbReference type="SAM" id="MobiDB-lite"/>
    </source>
</evidence>
<keyword evidence="3" id="KW-1185">Reference proteome</keyword>
<name>A0ABQ7F0I8_BRACR</name>
<feature type="compositionally biased region" description="Polar residues" evidence="1">
    <location>
        <begin position="1"/>
        <end position="19"/>
    </location>
</feature>
<evidence type="ECO:0000313" key="2">
    <source>
        <dbReference type="EMBL" id="KAF3608735.1"/>
    </source>
</evidence>
<dbReference type="EMBL" id="QGKV02000297">
    <property type="protein sequence ID" value="KAF3608735.1"/>
    <property type="molecule type" value="Genomic_DNA"/>
</dbReference>
<dbReference type="Proteomes" id="UP000266723">
    <property type="component" value="Unassembled WGS sequence"/>
</dbReference>
<reference evidence="2 3" key="1">
    <citation type="journal article" date="2020" name="BMC Genomics">
        <title>Intraspecific diversification of the crop wild relative Brassica cretica Lam. using demographic model selection.</title>
        <authorList>
            <person name="Kioukis A."/>
            <person name="Michalopoulou V.A."/>
            <person name="Briers L."/>
            <person name="Pirintsos S."/>
            <person name="Studholme D.J."/>
            <person name="Pavlidis P."/>
            <person name="Sarris P.F."/>
        </authorList>
    </citation>
    <scope>NUCLEOTIDE SEQUENCE [LARGE SCALE GENOMIC DNA]</scope>
    <source>
        <strain evidence="3">cv. PFS-1207/04</strain>
    </source>
</reference>
<gene>
    <name evidence="2" type="ORF">DY000_02048219</name>
</gene>
<organism evidence="2 3">
    <name type="scientific">Brassica cretica</name>
    <name type="common">Mustard</name>
    <dbReference type="NCBI Taxonomy" id="69181"/>
    <lineage>
        <taxon>Eukaryota</taxon>
        <taxon>Viridiplantae</taxon>
        <taxon>Streptophyta</taxon>
        <taxon>Embryophyta</taxon>
        <taxon>Tracheophyta</taxon>
        <taxon>Spermatophyta</taxon>
        <taxon>Magnoliopsida</taxon>
        <taxon>eudicotyledons</taxon>
        <taxon>Gunneridae</taxon>
        <taxon>Pentapetalae</taxon>
        <taxon>rosids</taxon>
        <taxon>malvids</taxon>
        <taxon>Brassicales</taxon>
        <taxon>Brassicaceae</taxon>
        <taxon>Brassiceae</taxon>
        <taxon>Brassica</taxon>
    </lineage>
</organism>
<feature type="compositionally biased region" description="Polar residues" evidence="1">
    <location>
        <begin position="36"/>
        <end position="78"/>
    </location>
</feature>
<proteinExistence type="predicted"/>
<accession>A0ABQ7F0I8</accession>